<organism evidence="4 5">
    <name type="scientific">Halopelagius longus</name>
    <dbReference type="NCBI Taxonomy" id="1236180"/>
    <lineage>
        <taxon>Archaea</taxon>
        <taxon>Methanobacteriati</taxon>
        <taxon>Methanobacteriota</taxon>
        <taxon>Stenosarchaea group</taxon>
        <taxon>Halobacteria</taxon>
        <taxon>Halobacteriales</taxon>
        <taxon>Haloferacaceae</taxon>
    </lineage>
</organism>
<dbReference type="Gene3D" id="2.120.10.30">
    <property type="entry name" value="TolB, C-terminal domain"/>
    <property type="match status" value="1"/>
</dbReference>
<reference evidence="5" key="1">
    <citation type="submission" date="2016-10" db="EMBL/GenBank/DDBJ databases">
        <authorList>
            <person name="Varghese N."/>
            <person name="Submissions S."/>
        </authorList>
    </citation>
    <scope>NUCLEOTIDE SEQUENCE [LARGE SCALE GENOMIC DNA]</scope>
    <source>
        <strain evidence="5">CGMCC 1.12397</strain>
    </source>
</reference>
<gene>
    <name evidence="3" type="ORF">DWB78_04325</name>
    <name evidence="4" type="ORF">SAMN05216278_2056</name>
</gene>
<dbReference type="PANTHER" id="PTHR35340:SF5">
    <property type="entry name" value="ASST-DOMAIN-CONTAINING PROTEIN"/>
    <property type="match status" value="1"/>
</dbReference>
<name>A0A1H1C0W0_9EURY</name>
<evidence type="ECO:0000256" key="1">
    <source>
        <dbReference type="SAM" id="MobiDB-lite"/>
    </source>
</evidence>
<proteinExistence type="predicted"/>
<evidence type="ECO:0000313" key="6">
    <source>
        <dbReference type="Proteomes" id="UP000255421"/>
    </source>
</evidence>
<dbReference type="InterPro" id="IPR011042">
    <property type="entry name" value="6-blade_b-propeller_TolB-like"/>
</dbReference>
<dbReference type="Pfam" id="PF05935">
    <property type="entry name" value="Arylsulfotrans"/>
    <property type="match status" value="1"/>
</dbReference>
<dbReference type="AlphaFoldDB" id="A0A1H1C0W0"/>
<keyword evidence="4" id="KW-0808">Transferase</keyword>
<sequence length="414" mass="45565">MSRISQKRVGQALFVTSVVAVALFFAVTALTTPSVSTETDSEFRTIVGVQGSPDGRVAVIDSSGDVLWEDRNATNYHDVTVLDNGNILTAFLVKEETECGRFESPCPRTGVRIIDPDTREVTWNYTFPVRSHLNSEVHDAEVLPSNEVVVADMEYERVFTVDRNGTITWQWNASSYYEAPADPTETDWLHINDVDHLGDGRFLVSVRNAHQLLIIERGEGVVDVINEDRDPSMLYYQHNPQWLGDGAVLVADSENDRIVELHENQSTGEWEAAWSVSSAGGVAFDWPRDADRLPNGNTLVTDSRNNRVVEVNESGGVVWSQRVAGMPYEADRLPVGEQVGAQRYGDNGAVSASTATPAAETSEPSNASIPMFSRAYAALTHVYVTPYWVTPWHLVVATVGLVGALVGAVLWWRG</sequence>
<dbReference type="PANTHER" id="PTHR35340">
    <property type="entry name" value="PQQ ENZYME REPEAT PROTEIN-RELATED"/>
    <property type="match status" value="1"/>
</dbReference>
<keyword evidence="6" id="KW-1185">Reference proteome</keyword>
<feature type="compositionally biased region" description="Low complexity" evidence="1">
    <location>
        <begin position="351"/>
        <end position="365"/>
    </location>
</feature>
<keyword evidence="2" id="KW-1133">Transmembrane helix</keyword>
<reference evidence="3 6" key="3">
    <citation type="submission" date="2018-07" db="EMBL/GenBank/DDBJ databases">
        <title>Genome sequence of extremly halophilic archaeon Halopelagius longus strain BC12-B1.</title>
        <authorList>
            <person name="Zhang X."/>
        </authorList>
    </citation>
    <scope>NUCLEOTIDE SEQUENCE [LARGE SCALE GENOMIC DNA]</scope>
    <source>
        <strain evidence="3 6">BC12-B1</strain>
    </source>
</reference>
<evidence type="ECO:0000313" key="4">
    <source>
        <dbReference type="EMBL" id="SDQ57852.1"/>
    </source>
</evidence>
<dbReference type="SUPFAM" id="SSF63829">
    <property type="entry name" value="Calcium-dependent phosphotriesterase"/>
    <property type="match status" value="1"/>
</dbReference>
<accession>A0A1H1C0W0</accession>
<feature type="transmembrane region" description="Helical" evidence="2">
    <location>
        <begin position="392"/>
        <end position="412"/>
    </location>
</feature>
<dbReference type="GO" id="GO:0004062">
    <property type="term" value="F:aryl sulfotransferase activity"/>
    <property type="evidence" value="ECO:0007669"/>
    <property type="project" value="InterPro"/>
</dbReference>
<dbReference type="EMBL" id="FNKQ01000002">
    <property type="protein sequence ID" value="SDQ57852.1"/>
    <property type="molecule type" value="Genomic_DNA"/>
</dbReference>
<evidence type="ECO:0000313" key="3">
    <source>
        <dbReference type="EMBL" id="RDI71015.1"/>
    </source>
</evidence>
<keyword evidence="2" id="KW-0472">Membrane</keyword>
<reference evidence="4" key="2">
    <citation type="submission" date="2016-10" db="EMBL/GenBank/DDBJ databases">
        <authorList>
            <person name="de Groot N.N."/>
        </authorList>
    </citation>
    <scope>NUCLEOTIDE SEQUENCE [LARGE SCALE GENOMIC DNA]</scope>
    <source>
        <strain evidence="4">CGMCC 1.12397</strain>
    </source>
</reference>
<keyword evidence="2" id="KW-0812">Transmembrane</keyword>
<evidence type="ECO:0000313" key="5">
    <source>
        <dbReference type="Proteomes" id="UP000199289"/>
    </source>
</evidence>
<dbReference type="Proteomes" id="UP000255421">
    <property type="component" value="Unassembled WGS sequence"/>
</dbReference>
<feature type="region of interest" description="Disordered" evidence="1">
    <location>
        <begin position="347"/>
        <end position="366"/>
    </location>
</feature>
<dbReference type="Proteomes" id="UP000199289">
    <property type="component" value="Unassembled WGS sequence"/>
</dbReference>
<dbReference type="InterPro" id="IPR053143">
    <property type="entry name" value="Arylsulfate_ST"/>
</dbReference>
<dbReference type="RefSeq" id="WP_092536768.1">
    <property type="nucleotide sequence ID" value="NZ_FNKQ01000002.1"/>
</dbReference>
<dbReference type="EMBL" id="QQST01000001">
    <property type="protein sequence ID" value="RDI71015.1"/>
    <property type="molecule type" value="Genomic_DNA"/>
</dbReference>
<dbReference type="InterPro" id="IPR010262">
    <property type="entry name" value="Arylsulfotransferase_bact"/>
</dbReference>
<evidence type="ECO:0000256" key="2">
    <source>
        <dbReference type="SAM" id="Phobius"/>
    </source>
</evidence>
<protein>
    <submittedName>
        <fullName evidence="4">Arylsulfotransferase (ASST)</fullName>
    </submittedName>
</protein>